<dbReference type="PIRSF" id="PIRSF005943">
    <property type="entry name" value="NMPRT"/>
    <property type="match status" value="1"/>
</dbReference>
<feature type="binding site" evidence="9">
    <location>
        <begin position="292"/>
        <end position="294"/>
    </location>
    <ligand>
        <name>beta-nicotinamide D-ribonucleotide</name>
        <dbReference type="ChEBI" id="CHEBI:14649"/>
    </ligand>
</feature>
<dbReference type="RefSeq" id="WP_092013600.1">
    <property type="nucleotide sequence ID" value="NZ_FOXH01000002.1"/>
</dbReference>
<dbReference type="InterPro" id="IPR036068">
    <property type="entry name" value="Nicotinate_pribotase-like_C"/>
</dbReference>
<reference evidence="12 13" key="1">
    <citation type="submission" date="2016-10" db="EMBL/GenBank/DDBJ databases">
        <authorList>
            <person name="de Groot N.N."/>
        </authorList>
    </citation>
    <scope>NUCLEOTIDE SEQUENCE [LARGE SCALE GENOMIC DNA]</scope>
    <source>
        <strain evidence="13">E92,LMG 26720,CCM 7988</strain>
    </source>
</reference>
<evidence type="ECO:0000313" key="12">
    <source>
        <dbReference type="EMBL" id="SFP23939.1"/>
    </source>
</evidence>
<keyword evidence="4 12" id="KW-0808">Transferase</keyword>
<evidence type="ECO:0000256" key="5">
    <source>
        <dbReference type="ARBA" id="ARBA00035007"/>
    </source>
</evidence>
<feature type="domain" description="Nicotinate/nicotinamide phosphoribosyltransferase" evidence="10">
    <location>
        <begin position="172"/>
        <end position="440"/>
    </location>
</feature>
<dbReference type="GO" id="GO:0047280">
    <property type="term" value="F:nicotinamide phosphoribosyltransferase activity"/>
    <property type="evidence" value="ECO:0007669"/>
    <property type="project" value="UniProtKB-EC"/>
</dbReference>
<dbReference type="Gene3D" id="3.20.20.70">
    <property type="entry name" value="Aldolase class I"/>
    <property type="match status" value="1"/>
</dbReference>
<dbReference type="PANTHER" id="PTHR43816">
    <property type="entry name" value="NICOTINAMIDE PHOSPHORIBOSYLTRANSFERASE"/>
    <property type="match status" value="1"/>
</dbReference>
<evidence type="ECO:0000256" key="3">
    <source>
        <dbReference type="ARBA" id="ARBA00022676"/>
    </source>
</evidence>
<dbReference type="InterPro" id="IPR041529">
    <property type="entry name" value="DUF5598"/>
</dbReference>
<evidence type="ECO:0000259" key="11">
    <source>
        <dbReference type="Pfam" id="PF18127"/>
    </source>
</evidence>
<proteinExistence type="inferred from homology"/>
<evidence type="ECO:0000313" key="13">
    <source>
        <dbReference type="Proteomes" id="UP000199306"/>
    </source>
</evidence>
<comment type="pathway">
    <text evidence="5">Cofactor biosynthesis; NAD(+) biosynthesis; nicotinamide D-ribonucleotide from 5-phospho-alpha-D-ribose 1-diphosphate and nicotinamide: step 1/1.</text>
</comment>
<dbReference type="PANTHER" id="PTHR43816:SF1">
    <property type="entry name" value="NICOTINAMIDE PHOSPHORIBOSYLTRANSFERASE"/>
    <property type="match status" value="1"/>
</dbReference>
<dbReference type="SMR" id="A0A1I5NQ37"/>
<name>A0A1I5NQ37_9BACT</name>
<accession>A0A1I5NQ37</accession>
<dbReference type="OrthoDB" id="394882at2"/>
<dbReference type="Pfam" id="PF18127">
    <property type="entry name" value="NAMPT_N"/>
    <property type="match status" value="1"/>
</dbReference>
<feature type="binding site" evidence="9">
    <location>
        <position position="230"/>
    </location>
    <ligand>
        <name>diphosphate</name>
        <dbReference type="ChEBI" id="CHEBI:33019"/>
    </ligand>
</feature>
<dbReference type="NCBIfam" id="NF006629">
    <property type="entry name" value="PRK09198.1"/>
    <property type="match status" value="1"/>
</dbReference>
<feature type="binding site" evidence="9">
    <location>
        <position position="203"/>
    </location>
    <ligand>
        <name>beta-nicotinamide D-ribonucleotide</name>
        <dbReference type="ChEBI" id="CHEBI:14649"/>
    </ligand>
</feature>
<evidence type="ECO:0000256" key="4">
    <source>
        <dbReference type="ARBA" id="ARBA00022679"/>
    </source>
</evidence>
<comment type="similarity">
    <text evidence="1">Belongs to the NAPRTase family.</text>
</comment>
<sequence length="459" mass="51884">MEDNIILLTDSYKLSHYKQYPPGTTQIYSYFESRGGKFEEVTFFGLQYLLKRYLSGKVVSQEKIEKAARLYAAHFGTDQLFNKDGWEYILKEHNGYLPVRIKAVPEGKVITAHNVMMTVENTDPKCFWLSNFLETLLVQLWYPCTVATISREVRTLILRYLQETGDPGLIDFKLHDFGFRGVSSVEGASIGGASHLINFMGTDTVTALTFIQDFYNTDDMFGFSIPAAEHSTITSWKQEGEIDAYRNMLRQYPEGLVAVVSDSYDVYNACEKIWGEALKEEVLQRNGTLVVRPDSGVPKDVVLKVTEILGEKLGFSVNEKGYKVLNPKVRVIQGDGVNYESIGEILENLKQNGWSADNITFGMGGALLQKVHRDTQKFAFKCSCAVVNGEEREVFKDPVTDHGKASKRGRLKLVRENGQYLTRNQDDEGKDILETVFENGIILKELTFSEVKSNSLKIL</sequence>
<protein>
    <recommendedName>
        <fullName evidence="7">Nicotinamide phosphoribosyltransferase</fullName>
        <ecNumber evidence="6">2.4.2.12</ecNumber>
    </recommendedName>
</protein>
<dbReference type="InterPro" id="IPR013785">
    <property type="entry name" value="Aldolase_TIM"/>
</dbReference>
<evidence type="ECO:0000256" key="6">
    <source>
        <dbReference type="ARBA" id="ARBA00035024"/>
    </source>
</evidence>
<evidence type="ECO:0000256" key="7">
    <source>
        <dbReference type="ARBA" id="ARBA00035036"/>
    </source>
</evidence>
<dbReference type="GO" id="GO:0009435">
    <property type="term" value="P:NAD+ biosynthetic process"/>
    <property type="evidence" value="ECO:0007669"/>
    <property type="project" value="InterPro"/>
</dbReference>
<evidence type="ECO:0000256" key="2">
    <source>
        <dbReference type="ARBA" id="ARBA00022642"/>
    </source>
</evidence>
<evidence type="ECO:0000256" key="9">
    <source>
        <dbReference type="PIRSR" id="PIRSR005943-1"/>
    </source>
</evidence>
<gene>
    <name evidence="12" type="ORF">SAMN04515674_10263</name>
</gene>
<comment type="catalytic activity">
    <reaction evidence="8">
        <text>beta-nicotinamide D-ribonucleotide + diphosphate = 5-phospho-alpha-D-ribose 1-diphosphate + nicotinamide + H(+)</text>
        <dbReference type="Rhea" id="RHEA:16149"/>
        <dbReference type="ChEBI" id="CHEBI:14649"/>
        <dbReference type="ChEBI" id="CHEBI:15378"/>
        <dbReference type="ChEBI" id="CHEBI:17154"/>
        <dbReference type="ChEBI" id="CHEBI:33019"/>
        <dbReference type="ChEBI" id="CHEBI:58017"/>
        <dbReference type="EC" id="2.4.2.12"/>
    </reaction>
    <physiologicalReaction direction="right-to-left" evidence="8">
        <dbReference type="Rhea" id="RHEA:16151"/>
    </physiologicalReaction>
</comment>
<keyword evidence="13" id="KW-1185">Reference proteome</keyword>
<feature type="domain" description="Nicotinamide phosphoribosyltransferase N-terminal" evidence="11">
    <location>
        <begin position="4"/>
        <end position="101"/>
    </location>
</feature>
<dbReference type="InterPro" id="IPR016471">
    <property type="entry name" value="Nicotinamide_PRibTrfase"/>
</dbReference>
<dbReference type="Pfam" id="PF04095">
    <property type="entry name" value="NAPRTase"/>
    <property type="match status" value="1"/>
</dbReference>
<dbReference type="InterPro" id="IPR041525">
    <property type="entry name" value="N/Namide_PRibTrfase"/>
</dbReference>
<evidence type="ECO:0000259" key="10">
    <source>
        <dbReference type="Pfam" id="PF04095"/>
    </source>
</evidence>
<feature type="binding site" evidence="9">
    <location>
        <begin position="334"/>
        <end position="335"/>
    </location>
    <ligand>
        <name>beta-nicotinamide D-ribonucleotide</name>
        <dbReference type="ChEBI" id="CHEBI:14649"/>
    </ligand>
</feature>
<evidence type="ECO:0000256" key="1">
    <source>
        <dbReference type="ARBA" id="ARBA00010897"/>
    </source>
</evidence>
<dbReference type="EMBL" id="FOXH01000002">
    <property type="protein sequence ID" value="SFP23939.1"/>
    <property type="molecule type" value="Genomic_DNA"/>
</dbReference>
<dbReference type="EC" id="2.4.2.12" evidence="6"/>
<organism evidence="12 13">
    <name type="scientific">Pseudarcicella hirudinis</name>
    <dbReference type="NCBI Taxonomy" id="1079859"/>
    <lineage>
        <taxon>Bacteria</taxon>
        <taxon>Pseudomonadati</taxon>
        <taxon>Bacteroidota</taxon>
        <taxon>Cytophagia</taxon>
        <taxon>Cytophagales</taxon>
        <taxon>Flectobacillaceae</taxon>
        <taxon>Pseudarcicella</taxon>
    </lineage>
</organism>
<feature type="binding site" evidence="9">
    <location>
        <position position="365"/>
    </location>
    <ligand>
        <name>beta-nicotinamide D-ribonucleotide</name>
        <dbReference type="ChEBI" id="CHEBI:14649"/>
    </ligand>
</feature>
<dbReference type="STRING" id="1079859.SAMN04515674_10263"/>
<dbReference type="Proteomes" id="UP000199306">
    <property type="component" value="Unassembled WGS sequence"/>
</dbReference>
<feature type="binding site" evidence="9">
    <location>
        <position position="292"/>
    </location>
    <ligand>
        <name>diphosphate</name>
        <dbReference type="ChEBI" id="CHEBI:33019"/>
    </ligand>
</feature>
<evidence type="ECO:0000256" key="8">
    <source>
        <dbReference type="ARBA" id="ARBA00047835"/>
    </source>
</evidence>
<dbReference type="CDD" id="cd01569">
    <property type="entry name" value="PBEF_like"/>
    <property type="match status" value="1"/>
</dbReference>
<dbReference type="SUPFAM" id="SSF51690">
    <property type="entry name" value="Nicotinate/Quinolinate PRTase C-terminal domain-like"/>
    <property type="match status" value="1"/>
</dbReference>
<feature type="binding site" evidence="9">
    <location>
        <position position="373"/>
    </location>
    <ligand>
        <name>beta-nicotinamide D-ribonucleotide</name>
        <dbReference type="ChEBI" id="CHEBI:14649"/>
    </ligand>
</feature>
<keyword evidence="2" id="KW-0662">Pyridine nucleotide biosynthesis</keyword>
<feature type="binding site" evidence="9">
    <location>
        <position position="180"/>
    </location>
    <ligand>
        <name>diphosphate</name>
        <dbReference type="ChEBI" id="CHEBI:33019"/>
    </ligand>
</feature>
<keyword evidence="3 12" id="KW-0328">Glycosyltransferase</keyword>
<dbReference type="AlphaFoldDB" id="A0A1I5NQ37"/>